<name>A0A8J1XF83_OWEFU</name>
<evidence type="ECO:0000256" key="1">
    <source>
        <dbReference type="ARBA" id="ARBA00001936"/>
    </source>
</evidence>
<dbReference type="AlphaFoldDB" id="A0A8J1XF83"/>
<keyword evidence="6 15" id="KW-0328">Glycosyltransferase</keyword>
<evidence type="ECO:0000313" key="16">
    <source>
        <dbReference type="EMBL" id="CAH1785128.1"/>
    </source>
</evidence>
<evidence type="ECO:0000313" key="17">
    <source>
        <dbReference type="Proteomes" id="UP000749559"/>
    </source>
</evidence>
<protein>
    <recommendedName>
        <fullName evidence="15">Hexosyltransferase</fullName>
        <ecNumber evidence="15">2.4.1.-</ecNumber>
    </recommendedName>
</protein>
<evidence type="ECO:0000256" key="3">
    <source>
        <dbReference type="ARBA" id="ARBA00004840"/>
    </source>
</evidence>
<dbReference type="EMBL" id="CAIIXF020000005">
    <property type="protein sequence ID" value="CAH1785128.1"/>
    <property type="molecule type" value="Genomic_DNA"/>
</dbReference>
<dbReference type="InterPro" id="IPR002659">
    <property type="entry name" value="Glyco_trans_31"/>
</dbReference>
<evidence type="ECO:0000256" key="13">
    <source>
        <dbReference type="ARBA" id="ARBA00023180"/>
    </source>
</evidence>
<feature type="transmembrane region" description="Helical" evidence="15">
    <location>
        <begin position="21"/>
        <end position="39"/>
    </location>
</feature>
<keyword evidence="17" id="KW-1185">Reference proteome</keyword>
<dbReference type="GO" id="GO:0006024">
    <property type="term" value="P:glycosaminoglycan biosynthetic process"/>
    <property type="evidence" value="ECO:0007669"/>
    <property type="project" value="UniProtKB-ARBA"/>
</dbReference>
<dbReference type="GO" id="GO:0006493">
    <property type="term" value="P:protein O-linked glycosylation"/>
    <property type="evidence" value="ECO:0007669"/>
    <property type="project" value="TreeGrafter"/>
</dbReference>
<dbReference type="Pfam" id="PF01762">
    <property type="entry name" value="Galactosyl_T"/>
    <property type="match status" value="1"/>
</dbReference>
<comment type="pathway">
    <text evidence="3">Glycan metabolism; chondroitin sulfate biosynthesis.</text>
</comment>
<evidence type="ECO:0000256" key="2">
    <source>
        <dbReference type="ARBA" id="ARBA00004323"/>
    </source>
</evidence>
<keyword evidence="7" id="KW-0808">Transferase</keyword>
<reference evidence="16" key="1">
    <citation type="submission" date="2022-03" db="EMBL/GenBank/DDBJ databases">
        <authorList>
            <person name="Martin C."/>
        </authorList>
    </citation>
    <scope>NUCLEOTIDE SEQUENCE</scope>
</reference>
<keyword evidence="8 15" id="KW-0812">Transmembrane</keyword>
<evidence type="ECO:0000256" key="8">
    <source>
        <dbReference type="ARBA" id="ARBA00022692"/>
    </source>
</evidence>
<evidence type="ECO:0000256" key="15">
    <source>
        <dbReference type="RuleBase" id="RU363063"/>
    </source>
</evidence>
<dbReference type="OrthoDB" id="1158011at2759"/>
<evidence type="ECO:0000256" key="4">
    <source>
        <dbReference type="ARBA" id="ARBA00005093"/>
    </source>
</evidence>
<evidence type="ECO:0000256" key="5">
    <source>
        <dbReference type="ARBA" id="ARBA00008661"/>
    </source>
</evidence>
<evidence type="ECO:0000256" key="11">
    <source>
        <dbReference type="ARBA" id="ARBA00023034"/>
    </source>
</evidence>
<organism evidence="16 17">
    <name type="scientific">Owenia fusiformis</name>
    <name type="common">Polychaete worm</name>
    <dbReference type="NCBI Taxonomy" id="6347"/>
    <lineage>
        <taxon>Eukaryota</taxon>
        <taxon>Metazoa</taxon>
        <taxon>Spiralia</taxon>
        <taxon>Lophotrochozoa</taxon>
        <taxon>Annelida</taxon>
        <taxon>Polychaeta</taxon>
        <taxon>Sedentaria</taxon>
        <taxon>Canalipalpata</taxon>
        <taxon>Sabellida</taxon>
        <taxon>Oweniida</taxon>
        <taxon>Oweniidae</taxon>
        <taxon>Owenia</taxon>
    </lineage>
</organism>
<evidence type="ECO:0000256" key="14">
    <source>
        <dbReference type="ARBA" id="ARBA00023211"/>
    </source>
</evidence>
<keyword evidence="13" id="KW-0325">Glycoprotein</keyword>
<keyword evidence="11 15" id="KW-0333">Golgi apparatus</keyword>
<comment type="cofactor">
    <cofactor evidence="1">
        <name>Mn(2+)</name>
        <dbReference type="ChEBI" id="CHEBI:29035"/>
    </cofactor>
</comment>
<comment type="subcellular location">
    <subcellularLocation>
        <location evidence="2 15">Golgi apparatus membrane</location>
        <topology evidence="2 15">Single-pass type II membrane protein</topology>
    </subcellularLocation>
</comment>
<evidence type="ECO:0000256" key="7">
    <source>
        <dbReference type="ARBA" id="ARBA00022679"/>
    </source>
</evidence>
<gene>
    <name evidence="16" type="ORF">OFUS_LOCUS11231</name>
</gene>
<proteinExistence type="inferred from homology"/>
<keyword evidence="10 15" id="KW-1133">Transmembrane helix</keyword>
<dbReference type="PANTHER" id="PTHR11214:SF3">
    <property type="entry name" value="BETA-1,3-GALACTOSYLTRANSFERASE 6"/>
    <property type="match status" value="1"/>
</dbReference>
<dbReference type="EC" id="2.4.1.-" evidence="15"/>
<evidence type="ECO:0000256" key="9">
    <source>
        <dbReference type="ARBA" id="ARBA00022968"/>
    </source>
</evidence>
<keyword evidence="9 15" id="KW-0735">Signal-anchor</keyword>
<sequence>MYSSRRGTAGINRKLNKHASTILICGIFLFFSGILYLSLCKMPCEDTDAVLDAEETRLGEADDEAIQANWPLWDFPKPQGKLKAFLVILVMSSPDGIQRRDAIRETWLSEHPDDIQPFFVIGSGNLTPKQIKHLAHENDHEHDLLLLRNVNDSYFALTSKLLESIVWLDKHVDYKFVMKADDDTFARLDVIVPELREKEPKRLYWGFFDGRAKVKQTGQWAEKSWVLCDTYLPHARGGGYFLSSDLAHYVSIGAKFLKKFNSEDISMGAWLSAVEVNRVHDPRFDTEYMSRGCFNAYIVTHKQGIADMKAKHKRLQESKGTRMCENEVRVRLSYNYNWNVPPSKCCIRNDSNVL</sequence>
<dbReference type="PANTHER" id="PTHR11214">
    <property type="entry name" value="BETA-1,3-N-ACETYLGLUCOSAMINYLTRANSFERASE"/>
    <property type="match status" value="1"/>
</dbReference>
<comment type="pathway">
    <text evidence="4">Glycan metabolism; heparan sulfate biosynthesis.</text>
</comment>
<evidence type="ECO:0000256" key="12">
    <source>
        <dbReference type="ARBA" id="ARBA00023136"/>
    </source>
</evidence>
<evidence type="ECO:0000256" key="6">
    <source>
        <dbReference type="ARBA" id="ARBA00022676"/>
    </source>
</evidence>
<dbReference type="Gene3D" id="3.90.550.50">
    <property type="match status" value="1"/>
</dbReference>
<evidence type="ECO:0000256" key="10">
    <source>
        <dbReference type="ARBA" id="ARBA00022989"/>
    </source>
</evidence>
<dbReference type="FunFam" id="3.90.550.50:FF:000018">
    <property type="entry name" value="Hexosyltransferase"/>
    <property type="match status" value="1"/>
</dbReference>
<dbReference type="GO" id="GO:0000139">
    <property type="term" value="C:Golgi membrane"/>
    <property type="evidence" value="ECO:0007669"/>
    <property type="project" value="UniProtKB-SubCell"/>
</dbReference>
<accession>A0A8J1XF83</accession>
<dbReference type="GO" id="GO:0047220">
    <property type="term" value="F:galactosylxylosylprotein 3-beta-galactosyltransferase activity"/>
    <property type="evidence" value="ECO:0007669"/>
    <property type="project" value="TreeGrafter"/>
</dbReference>
<keyword evidence="14" id="KW-0464">Manganese</keyword>
<keyword evidence="12 15" id="KW-0472">Membrane</keyword>
<comment type="caution">
    <text evidence="16">The sequence shown here is derived from an EMBL/GenBank/DDBJ whole genome shotgun (WGS) entry which is preliminary data.</text>
</comment>
<dbReference type="Proteomes" id="UP000749559">
    <property type="component" value="Unassembled WGS sequence"/>
</dbReference>
<comment type="similarity">
    <text evidence="5 15">Belongs to the glycosyltransferase 31 family.</text>
</comment>